<evidence type="ECO:0000256" key="1">
    <source>
        <dbReference type="SAM" id="MobiDB-lite"/>
    </source>
</evidence>
<keyword evidence="3" id="KW-1185">Reference proteome</keyword>
<accession>A0AAV2ELY4</accession>
<proteinExistence type="predicted"/>
<reference evidence="2 3" key="1">
    <citation type="submission" date="2024-04" db="EMBL/GenBank/DDBJ databases">
        <authorList>
            <person name="Fracassetti M."/>
        </authorList>
    </citation>
    <scope>NUCLEOTIDE SEQUENCE [LARGE SCALE GENOMIC DNA]</scope>
</reference>
<dbReference type="Proteomes" id="UP001497516">
    <property type="component" value="Chromosome 5"/>
</dbReference>
<protein>
    <submittedName>
        <fullName evidence="2">Uncharacterized protein</fullName>
    </submittedName>
</protein>
<feature type="compositionally biased region" description="Polar residues" evidence="1">
    <location>
        <begin position="1"/>
        <end position="13"/>
    </location>
</feature>
<gene>
    <name evidence="2" type="ORF">LTRI10_LOCUS27995</name>
</gene>
<sequence>MIILEKTNTQTTDKTIHRSNPGRTHSLPHPNTGHMEVRSAAKRSKFHKLLLLTCAHITSMRAKKRGLEDWPPGTEGVVLPSWAHHRLVLNRRQCCLLDNTGFKMISCLITNMVFVNKSLVKQLYRLSSAWKFHI</sequence>
<evidence type="ECO:0000313" key="3">
    <source>
        <dbReference type="Proteomes" id="UP001497516"/>
    </source>
</evidence>
<organism evidence="2 3">
    <name type="scientific">Linum trigynum</name>
    <dbReference type="NCBI Taxonomy" id="586398"/>
    <lineage>
        <taxon>Eukaryota</taxon>
        <taxon>Viridiplantae</taxon>
        <taxon>Streptophyta</taxon>
        <taxon>Embryophyta</taxon>
        <taxon>Tracheophyta</taxon>
        <taxon>Spermatophyta</taxon>
        <taxon>Magnoliopsida</taxon>
        <taxon>eudicotyledons</taxon>
        <taxon>Gunneridae</taxon>
        <taxon>Pentapetalae</taxon>
        <taxon>rosids</taxon>
        <taxon>fabids</taxon>
        <taxon>Malpighiales</taxon>
        <taxon>Linaceae</taxon>
        <taxon>Linum</taxon>
    </lineage>
</organism>
<dbReference type="EMBL" id="OZ034818">
    <property type="protein sequence ID" value="CAL1386981.1"/>
    <property type="molecule type" value="Genomic_DNA"/>
</dbReference>
<evidence type="ECO:0000313" key="2">
    <source>
        <dbReference type="EMBL" id="CAL1386981.1"/>
    </source>
</evidence>
<name>A0AAV2ELY4_9ROSI</name>
<feature type="region of interest" description="Disordered" evidence="1">
    <location>
        <begin position="1"/>
        <end position="32"/>
    </location>
</feature>
<dbReference type="AlphaFoldDB" id="A0AAV2ELY4"/>